<dbReference type="Pfam" id="PF04640">
    <property type="entry name" value="PLATZ"/>
    <property type="match status" value="1"/>
</dbReference>
<dbReference type="Proteomes" id="UP000826271">
    <property type="component" value="Unassembled WGS sequence"/>
</dbReference>
<dbReference type="CDD" id="cd19756">
    <property type="entry name" value="Bbox2"/>
    <property type="match status" value="1"/>
</dbReference>
<protein>
    <recommendedName>
        <fullName evidence="1">B box-type domain-containing protein</fullName>
    </recommendedName>
</protein>
<dbReference type="InterPro" id="IPR000315">
    <property type="entry name" value="Znf_B-box"/>
</dbReference>
<dbReference type="InterPro" id="IPR006734">
    <property type="entry name" value="PLATZ"/>
</dbReference>
<sequence length="161" mass="18578">MRIDDAFPISSAMVIEKPPPKWLWSWLQIEFYKDELKCEKHVHKYKTVFCTECLEEPVCELCWKESIEEHKGHPYLQVLIASRRASVATKEIKKYLDVAHIQQYKINGKDIIYLSTNVGGAVTKKIVGGAGEPKINPECDICKKKLIESKYIFCSIECKVK</sequence>
<evidence type="ECO:0000259" key="1">
    <source>
        <dbReference type="Pfam" id="PF00643"/>
    </source>
</evidence>
<dbReference type="Gene3D" id="3.30.160.60">
    <property type="entry name" value="Classic Zinc Finger"/>
    <property type="match status" value="1"/>
</dbReference>
<dbReference type="EMBL" id="WHWC01000016">
    <property type="protein sequence ID" value="KAG8367030.1"/>
    <property type="molecule type" value="Genomic_DNA"/>
</dbReference>
<comment type="caution">
    <text evidence="2">The sequence shown here is derived from an EMBL/GenBank/DDBJ whole genome shotgun (WGS) entry which is preliminary data.</text>
</comment>
<name>A0AAV6WJ85_9LAMI</name>
<evidence type="ECO:0000313" key="2">
    <source>
        <dbReference type="EMBL" id="KAG8367030.1"/>
    </source>
</evidence>
<evidence type="ECO:0000313" key="3">
    <source>
        <dbReference type="Proteomes" id="UP000826271"/>
    </source>
</evidence>
<keyword evidence="3" id="KW-1185">Reference proteome</keyword>
<dbReference type="Pfam" id="PF00643">
    <property type="entry name" value="zf-B_box"/>
    <property type="match status" value="1"/>
</dbReference>
<gene>
    <name evidence="2" type="ORF">BUALT_Bualt16G0030000</name>
</gene>
<organism evidence="2 3">
    <name type="scientific">Buddleja alternifolia</name>
    <dbReference type="NCBI Taxonomy" id="168488"/>
    <lineage>
        <taxon>Eukaryota</taxon>
        <taxon>Viridiplantae</taxon>
        <taxon>Streptophyta</taxon>
        <taxon>Embryophyta</taxon>
        <taxon>Tracheophyta</taxon>
        <taxon>Spermatophyta</taxon>
        <taxon>Magnoliopsida</taxon>
        <taxon>eudicotyledons</taxon>
        <taxon>Gunneridae</taxon>
        <taxon>Pentapetalae</taxon>
        <taxon>asterids</taxon>
        <taxon>lamiids</taxon>
        <taxon>Lamiales</taxon>
        <taxon>Scrophulariaceae</taxon>
        <taxon>Buddlejeae</taxon>
        <taxon>Buddleja</taxon>
    </lineage>
</organism>
<proteinExistence type="predicted"/>
<accession>A0AAV6WJ85</accession>
<feature type="domain" description="B box-type" evidence="1">
    <location>
        <begin position="34"/>
        <end position="77"/>
    </location>
</feature>
<dbReference type="GO" id="GO:0008270">
    <property type="term" value="F:zinc ion binding"/>
    <property type="evidence" value="ECO:0007669"/>
    <property type="project" value="InterPro"/>
</dbReference>
<dbReference type="PANTHER" id="PTHR31065:SF39">
    <property type="entry name" value="PLATZ TRANSCRIPTION FACTOR FAMILY PROTEIN"/>
    <property type="match status" value="1"/>
</dbReference>
<dbReference type="AlphaFoldDB" id="A0AAV6WJ85"/>
<reference evidence="2" key="1">
    <citation type="submission" date="2019-10" db="EMBL/GenBank/DDBJ databases">
        <authorList>
            <person name="Zhang R."/>
            <person name="Pan Y."/>
            <person name="Wang J."/>
            <person name="Ma R."/>
            <person name="Yu S."/>
        </authorList>
    </citation>
    <scope>NUCLEOTIDE SEQUENCE</scope>
    <source>
        <strain evidence="2">LA-IB0</strain>
        <tissue evidence="2">Leaf</tissue>
    </source>
</reference>
<dbReference type="PANTHER" id="PTHR31065">
    <property type="entry name" value="PLATZ TRANSCRIPTION FACTOR FAMILY PROTEIN"/>
    <property type="match status" value="1"/>
</dbReference>
<dbReference type="SUPFAM" id="SSF57845">
    <property type="entry name" value="B-box zinc-binding domain"/>
    <property type="match status" value="1"/>
</dbReference>